<dbReference type="AlphaFoldDB" id="A0A1G7XQE5"/>
<feature type="domain" description="Low molecular weight protein antigen 6 PH" evidence="2">
    <location>
        <begin position="67"/>
        <end position="140"/>
    </location>
</feature>
<sequence>MDGRAGKLAAVPAPQQWTTRPVETALAAAAAVVLGAATVWTDAAGRVLVGAAALLLAVVAVRDLLLRPRLTADDDEVVVRALGRRTVIPRGRLRARVRTGRRLGVRTTSLELEDAGDDAVLVVLGRRDLGADPEQVGARLLGHRA</sequence>
<evidence type="ECO:0000256" key="1">
    <source>
        <dbReference type="SAM" id="Phobius"/>
    </source>
</evidence>
<evidence type="ECO:0000259" key="2">
    <source>
        <dbReference type="Pfam" id="PF10756"/>
    </source>
</evidence>
<proteinExistence type="predicted"/>
<accession>A0A1G7XQE5</accession>
<dbReference type="InterPro" id="IPR019692">
    <property type="entry name" value="CFP-6_PH"/>
</dbReference>
<organism evidence="3 4">
    <name type="scientific">Klenkia brasiliensis</name>
    <dbReference type="NCBI Taxonomy" id="333142"/>
    <lineage>
        <taxon>Bacteria</taxon>
        <taxon>Bacillati</taxon>
        <taxon>Actinomycetota</taxon>
        <taxon>Actinomycetes</taxon>
        <taxon>Geodermatophilales</taxon>
        <taxon>Geodermatophilaceae</taxon>
        <taxon>Klenkia</taxon>
    </lineage>
</organism>
<evidence type="ECO:0000313" key="3">
    <source>
        <dbReference type="EMBL" id="SDG85880.1"/>
    </source>
</evidence>
<keyword evidence="1" id="KW-0812">Transmembrane</keyword>
<keyword evidence="1" id="KW-1133">Transmembrane helix</keyword>
<feature type="transmembrane region" description="Helical" evidence="1">
    <location>
        <begin position="47"/>
        <end position="65"/>
    </location>
</feature>
<feature type="transmembrane region" description="Helical" evidence="1">
    <location>
        <begin position="21"/>
        <end position="41"/>
    </location>
</feature>
<name>A0A1G7XQE5_9ACTN</name>
<dbReference type="EMBL" id="FNCF01000006">
    <property type="protein sequence ID" value="SDG85880.1"/>
    <property type="molecule type" value="Genomic_DNA"/>
</dbReference>
<keyword evidence="1" id="KW-0472">Membrane</keyword>
<keyword evidence="4" id="KW-1185">Reference proteome</keyword>
<dbReference type="Proteomes" id="UP000198863">
    <property type="component" value="Unassembled WGS sequence"/>
</dbReference>
<dbReference type="Pfam" id="PF10756">
    <property type="entry name" value="bPH_6"/>
    <property type="match status" value="1"/>
</dbReference>
<evidence type="ECO:0000313" key="4">
    <source>
        <dbReference type="Proteomes" id="UP000198863"/>
    </source>
</evidence>
<gene>
    <name evidence="3" type="ORF">SAMN05660324_3740</name>
</gene>
<reference evidence="4" key="1">
    <citation type="submission" date="2016-10" db="EMBL/GenBank/DDBJ databases">
        <authorList>
            <person name="Varghese N."/>
            <person name="Submissions S."/>
        </authorList>
    </citation>
    <scope>NUCLEOTIDE SEQUENCE [LARGE SCALE GENOMIC DNA]</scope>
    <source>
        <strain evidence="4">DSM 44526</strain>
    </source>
</reference>
<protein>
    <submittedName>
        <fullName evidence="3">PH domain-containing protein</fullName>
    </submittedName>
</protein>